<keyword evidence="6 11" id="KW-0732">Signal</keyword>
<evidence type="ECO:0000256" key="2">
    <source>
        <dbReference type="ARBA" id="ARBA00009592"/>
    </source>
</evidence>
<evidence type="ECO:0000256" key="3">
    <source>
        <dbReference type="ARBA" id="ARBA00022475"/>
    </source>
</evidence>
<keyword evidence="10" id="KW-0325">Glycoprotein</keyword>
<evidence type="ECO:0000313" key="13">
    <source>
        <dbReference type="EnsemblPlants" id="Solyc12g005610.2.1"/>
    </source>
</evidence>
<dbReference type="InParanoid" id="A0A3Q7J1L5"/>
<evidence type="ECO:0000256" key="8">
    <source>
        <dbReference type="ARBA" id="ARBA00022989"/>
    </source>
</evidence>
<dbReference type="OMA" id="CHERKRI"/>
<reference evidence="13" key="1">
    <citation type="journal article" date="2012" name="Nature">
        <title>The tomato genome sequence provides insights into fleshy fruit evolution.</title>
        <authorList>
            <consortium name="Tomato Genome Consortium"/>
        </authorList>
    </citation>
    <scope>NUCLEOTIDE SEQUENCE [LARGE SCALE GENOMIC DNA]</scope>
    <source>
        <strain evidence="13">cv. Heinz 1706</strain>
    </source>
</reference>
<evidence type="ECO:0000256" key="10">
    <source>
        <dbReference type="ARBA" id="ARBA00023180"/>
    </source>
</evidence>
<dbReference type="AlphaFoldDB" id="A0A3Q7J1L5"/>
<feature type="chain" id="PRO_5018788240" description="Leucine-rich repeat-containing N-terminal plant-type domain-containing protein" evidence="11">
    <location>
        <begin position="25"/>
        <end position="394"/>
    </location>
</feature>
<dbReference type="PANTHER" id="PTHR48063:SF103">
    <property type="entry name" value="LEUCINE-RICH RECEPTOR-LIKE KINASE FAMILY PROTEIN"/>
    <property type="match status" value="1"/>
</dbReference>
<evidence type="ECO:0000313" key="14">
    <source>
        <dbReference type="Proteomes" id="UP000004994"/>
    </source>
</evidence>
<dbReference type="PaxDb" id="4081-Solyc12g005610.1.1"/>
<dbReference type="InterPro" id="IPR013210">
    <property type="entry name" value="LRR_N_plant-typ"/>
</dbReference>
<evidence type="ECO:0000256" key="1">
    <source>
        <dbReference type="ARBA" id="ARBA00004251"/>
    </source>
</evidence>
<evidence type="ECO:0000256" key="5">
    <source>
        <dbReference type="ARBA" id="ARBA00022692"/>
    </source>
</evidence>
<dbReference type="Gramene" id="Solyc12g005610.2.1">
    <property type="protein sequence ID" value="Solyc12g005610.2.1"/>
    <property type="gene ID" value="Solyc12g005610.2"/>
</dbReference>
<keyword evidence="4" id="KW-0433">Leucine-rich repeat</keyword>
<comment type="subcellular location">
    <subcellularLocation>
        <location evidence="1">Cell membrane</location>
        <topology evidence="1">Single-pass type I membrane protein</topology>
    </subcellularLocation>
</comment>
<evidence type="ECO:0000256" key="11">
    <source>
        <dbReference type="SAM" id="SignalP"/>
    </source>
</evidence>
<dbReference type="STRING" id="4081.A0A3Q7J1L5"/>
<dbReference type="Gene3D" id="3.80.10.10">
    <property type="entry name" value="Ribonuclease Inhibitor"/>
    <property type="match status" value="1"/>
</dbReference>
<dbReference type="FunFam" id="3.80.10.10:FF:000041">
    <property type="entry name" value="LRR receptor-like serine/threonine-protein kinase ERECTA"/>
    <property type="match status" value="1"/>
</dbReference>
<dbReference type="SUPFAM" id="SSF52058">
    <property type="entry name" value="L domain-like"/>
    <property type="match status" value="1"/>
</dbReference>
<dbReference type="GO" id="GO:0050832">
    <property type="term" value="P:defense response to fungus"/>
    <property type="evidence" value="ECO:0007669"/>
    <property type="project" value="UniProtKB-ARBA"/>
</dbReference>
<sequence>MESVAILSLLLVVVIPYGFSCVQTCEIHCIEGEKNALIKFIQGFKNSSQNMLWLDENCCQWKGVKCDNKTGHVITLDLQNQFLQGEFGISLLDLPHLVHLDMSQIDFQGAHIPDFISSFKNLEYLNLSKTNFRGEIPENLGNLSRLQFLDLSGYYSLSVSSLKWIQPLFSMKTLDLSGVNMRSAENWLHDINMLSSLSELRLSACQLTTFPELLPINVSFTSLRVLDLSLNYFDTSIPSWLFHTCQDLVYLNLSRSQLDGLIPNDFGNMSSLRVLDLSKNSLRGNLSHSCEKMSSLSFLDLSRNSFTVTFAYKGSSVFAVASSYSTVVNLTPDSKGVLAGFDPPRPQSEINSSYCNIKEMTVRNLKKKEKKLIDFLYFKYTIMTPIYRDHVISI</sequence>
<keyword evidence="14" id="KW-1185">Reference proteome</keyword>
<keyword evidence="5" id="KW-0812">Transmembrane</keyword>
<dbReference type="Pfam" id="PF08263">
    <property type="entry name" value="LRRNT_2"/>
    <property type="match status" value="1"/>
</dbReference>
<dbReference type="Proteomes" id="UP000004994">
    <property type="component" value="Chromosome 12"/>
</dbReference>
<dbReference type="InterPro" id="IPR003591">
    <property type="entry name" value="Leu-rich_rpt_typical-subtyp"/>
</dbReference>
<comment type="similarity">
    <text evidence="2">Belongs to the RLP family.</text>
</comment>
<dbReference type="InterPro" id="IPR046956">
    <property type="entry name" value="RLP23-like"/>
</dbReference>
<dbReference type="PANTHER" id="PTHR48063">
    <property type="entry name" value="LRR RECEPTOR-LIKE KINASE"/>
    <property type="match status" value="1"/>
</dbReference>
<keyword evidence="7" id="KW-0677">Repeat</keyword>
<accession>A0A3Q7J1L5</accession>
<keyword evidence="8" id="KW-1133">Transmembrane helix</keyword>
<dbReference type="EnsemblPlants" id="Solyc12g005610.2.1">
    <property type="protein sequence ID" value="Solyc12g005610.2.1"/>
    <property type="gene ID" value="Solyc12g005610.2"/>
</dbReference>
<proteinExistence type="inferred from homology"/>
<feature type="signal peptide" evidence="11">
    <location>
        <begin position="1"/>
        <end position="24"/>
    </location>
</feature>
<dbReference type="SMART" id="SM00369">
    <property type="entry name" value="LRR_TYP"/>
    <property type="match status" value="3"/>
</dbReference>
<dbReference type="GO" id="GO:0005886">
    <property type="term" value="C:plasma membrane"/>
    <property type="evidence" value="ECO:0007669"/>
    <property type="project" value="UniProtKB-SubCell"/>
</dbReference>
<keyword evidence="3" id="KW-1003">Cell membrane</keyword>
<dbReference type="Pfam" id="PF13855">
    <property type="entry name" value="LRR_8"/>
    <property type="match status" value="1"/>
</dbReference>
<evidence type="ECO:0000256" key="7">
    <source>
        <dbReference type="ARBA" id="ARBA00022737"/>
    </source>
</evidence>
<evidence type="ECO:0000256" key="6">
    <source>
        <dbReference type="ARBA" id="ARBA00022729"/>
    </source>
</evidence>
<dbReference type="Pfam" id="PF00560">
    <property type="entry name" value="LRR_1"/>
    <property type="match status" value="1"/>
</dbReference>
<evidence type="ECO:0000256" key="4">
    <source>
        <dbReference type="ARBA" id="ARBA00022614"/>
    </source>
</evidence>
<protein>
    <recommendedName>
        <fullName evidence="12">Leucine-rich repeat-containing N-terminal plant-type domain-containing protein</fullName>
    </recommendedName>
</protein>
<evidence type="ECO:0000259" key="12">
    <source>
        <dbReference type="Pfam" id="PF08263"/>
    </source>
</evidence>
<name>A0A3Q7J1L5_SOLLC</name>
<evidence type="ECO:0000256" key="9">
    <source>
        <dbReference type="ARBA" id="ARBA00023136"/>
    </source>
</evidence>
<organism evidence="13">
    <name type="scientific">Solanum lycopersicum</name>
    <name type="common">Tomato</name>
    <name type="synonym">Lycopersicon esculentum</name>
    <dbReference type="NCBI Taxonomy" id="4081"/>
    <lineage>
        <taxon>Eukaryota</taxon>
        <taxon>Viridiplantae</taxon>
        <taxon>Streptophyta</taxon>
        <taxon>Embryophyta</taxon>
        <taxon>Tracheophyta</taxon>
        <taxon>Spermatophyta</taxon>
        <taxon>Magnoliopsida</taxon>
        <taxon>eudicotyledons</taxon>
        <taxon>Gunneridae</taxon>
        <taxon>Pentapetalae</taxon>
        <taxon>asterids</taxon>
        <taxon>lamiids</taxon>
        <taxon>Solanales</taxon>
        <taxon>Solanaceae</taxon>
        <taxon>Solanoideae</taxon>
        <taxon>Solaneae</taxon>
        <taxon>Solanum</taxon>
        <taxon>Solanum subgen. Lycopersicon</taxon>
    </lineage>
</organism>
<feature type="domain" description="Leucine-rich repeat-containing N-terminal plant-type" evidence="12">
    <location>
        <begin position="32"/>
        <end position="67"/>
    </location>
</feature>
<dbReference type="InterPro" id="IPR001611">
    <property type="entry name" value="Leu-rich_rpt"/>
</dbReference>
<reference evidence="13" key="2">
    <citation type="submission" date="2019-01" db="UniProtKB">
        <authorList>
            <consortium name="EnsemblPlants"/>
        </authorList>
    </citation>
    <scope>IDENTIFICATION</scope>
    <source>
        <strain evidence="13">cv. Heinz 1706</strain>
    </source>
</reference>
<keyword evidence="9" id="KW-0472">Membrane</keyword>
<dbReference type="InterPro" id="IPR032675">
    <property type="entry name" value="LRR_dom_sf"/>
</dbReference>